<feature type="compositionally biased region" description="Polar residues" evidence="1">
    <location>
        <begin position="93"/>
        <end position="105"/>
    </location>
</feature>
<accession>A0AAD7N5D1</accession>
<dbReference type="EMBL" id="JARKIB010000080">
    <property type="protein sequence ID" value="KAJ7746239.1"/>
    <property type="molecule type" value="Genomic_DNA"/>
</dbReference>
<proteinExistence type="predicted"/>
<name>A0AAD7N5D1_9AGAR</name>
<protein>
    <submittedName>
        <fullName evidence="2">Uncharacterized protein</fullName>
    </submittedName>
</protein>
<evidence type="ECO:0000256" key="1">
    <source>
        <dbReference type="SAM" id="MobiDB-lite"/>
    </source>
</evidence>
<feature type="compositionally biased region" description="Basic and acidic residues" evidence="1">
    <location>
        <begin position="215"/>
        <end position="227"/>
    </location>
</feature>
<keyword evidence="3" id="KW-1185">Reference proteome</keyword>
<comment type="caution">
    <text evidence="2">The sequence shown here is derived from an EMBL/GenBank/DDBJ whole genome shotgun (WGS) entry which is preliminary data.</text>
</comment>
<reference evidence="2" key="1">
    <citation type="submission" date="2023-03" db="EMBL/GenBank/DDBJ databases">
        <title>Massive genome expansion in bonnet fungi (Mycena s.s.) driven by repeated elements and novel gene families across ecological guilds.</title>
        <authorList>
            <consortium name="Lawrence Berkeley National Laboratory"/>
            <person name="Harder C.B."/>
            <person name="Miyauchi S."/>
            <person name="Viragh M."/>
            <person name="Kuo A."/>
            <person name="Thoen E."/>
            <person name="Andreopoulos B."/>
            <person name="Lu D."/>
            <person name="Skrede I."/>
            <person name="Drula E."/>
            <person name="Henrissat B."/>
            <person name="Morin E."/>
            <person name="Kohler A."/>
            <person name="Barry K."/>
            <person name="LaButti K."/>
            <person name="Morin E."/>
            <person name="Salamov A."/>
            <person name="Lipzen A."/>
            <person name="Mereny Z."/>
            <person name="Hegedus B."/>
            <person name="Baldrian P."/>
            <person name="Stursova M."/>
            <person name="Weitz H."/>
            <person name="Taylor A."/>
            <person name="Grigoriev I.V."/>
            <person name="Nagy L.G."/>
            <person name="Martin F."/>
            <person name="Kauserud H."/>
        </authorList>
    </citation>
    <scope>NUCLEOTIDE SEQUENCE</scope>
    <source>
        <strain evidence="2">CBHHK182m</strain>
    </source>
</reference>
<gene>
    <name evidence="2" type="ORF">B0H16DRAFT_1462429</name>
</gene>
<sequence>MNRHNDTWMNHIIHVPTKEETKRKGKEKIQPRPETRRELEDTSKRAIMHAVVDVEDNGPMKKANDPKPKEKNHPRRAAPWYDSRITNREPASGQGNKNEIKTSQKIAGKSTEKSGHVPVRAQTLEKARKGVKLRAGMYSGNGGSPATRDAWNQFQVPQMVQGTTQTASNRGGEEDTTKTGKIHNERKKVEEVAKGLESMPRAKNGSRHNTGRVEATLKRKERRENEG</sequence>
<evidence type="ECO:0000313" key="3">
    <source>
        <dbReference type="Proteomes" id="UP001215598"/>
    </source>
</evidence>
<feature type="compositionally biased region" description="Basic and acidic residues" evidence="1">
    <location>
        <begin position="58"/>
        <end position="71"/>
    </location>
</feature>
<dbReference type="AlphaFoldDB" id="A0AAD7N5D1"/>
<dbReference type="Proteomes" id="UP001215598">
    <property type="component" value="Unassembled WGS sequence"/>
</dbReference>
<feature type="compositionally biased region" description="Basic and acidic residues" evidence="1">
    <location>
        <begin position="16"/>
        <end position="44"/>
    </location>
</feature>
<evidence type="ECO:0000313" key="2">
    <source>
        <dbReference type="EMBL" id="KAJ7746239.1"/>
    </source>
</evidence>
<feature type="region of interest" description="Disordered" evidence="1">
    <location>
        <begin position="1"/>
        <end position="128"/>
    </location>
</feature>
<organism evidence="2 3">
    <name type="scientific">Mycena metata</name>
    <dbReference type="NCBI Taxonomy" id="1033252"/>
    <lineage>
        <taxon>Eukaryota</taxon>
        <taxon>Fungi</taxon>
        <taxon>Dikarya</taxon>
        <taxon>Basidiomycota</taxon>
        <taxon>Agaricomycotina</taxon>
        <taxon>Agaricomycetes</taxon>
        <taxon>Agaricomycetidae</taxon>
        <taxon>Agaricales</taxon>
        <taxon>Marasmiineae</taxon>
        <taxon>Mycenaceae</taxon>
        <taxon>Mycena</taxon>
    </lineage>
</organism>
<feature type="region of interest" description="Disordered" evidence="1">
    <location>
        <begin position="162"/>
        <end position="227"/>
    </location>
</feature>